<dbReference type="InterPro" id="IPR023090">
    <property type="entry name" value="UPF0702_alpha/beta_dom_sf"/>
</dbReference>
<dbReference type="Pfam" id="PF04239">
    <property type="entry name" value="DUF421"/>
    <property type="match status" value="1"/>
</dbReference>
<feature type="transmembrane region" description="Helical" evidence="7">
    <location>
        <begin position="53"/>
        <end position="71"/>
    </location>
</feature>
<dbReference type="PANTHER" id="PTHR34582:SF6">
    <property type="entry name" value="UPF0702 TRANSMEMBRANE PROTEIN YCAP"/>
    <property type="match status" value="1"/>
</dbReference>
<dbReference type="RefSeq" id="WP_195170842.1">
    <property type="nucleotide sequence ID" value="NZ_CP062983.1"/>
</dbReference>
<evidence type="ECO:0000256" key="6">
    <source>
        <dbReference type="ARBA" id="ARBA00023136"/>
    </source>
</evidence>
<keyword evidence="3" id="KW-1003">Cell membrane</keyword>
<evidence type="ECO:0000256" key="4">
    <source>
        <dbReference type="ARBA" id="ARBA00022692"/>
    </source>
</evidence>
<protein>
    <submittedName>
        <fullName evidence="9">DUF421 domain-containing protein</fullName>
    </submittedName>
</protein>
<keyword evidence="4 7" id="KW-0812">Transmembrane</keyword>
<keyword evidence="10" id="KW-1185">Reference proteome</keyword>
<dbReference type="Gene3D" id="3.30.240.20">
    <property type="entry name" value="bsu07140 like domains"/>
    <property type="match status" value="1"/>
</dbReference>
<evidence type="ECO:0000256" key="3">
    <source>
        <dbReference type="ARBA" id="ARBA00022475"/>
    </source>
</evidence>
<evidence type="ECO:0000256" key="2">
    <source>
        <dbReference type="ARBA" id="ARBA00006448"/>
    </source>
</evidence>
<sequence length="241" mass="27811">MNDYSFDLQRIFIGDTPLLFIFEIILRTVILYAYALLLFRLLPRRNMGNMTQLEVMLIIALGSALGDPMFYPDVPLLHGIVVITIIAIINQILAWLARRGDRWEMIIEGDPVRVVEAGQLDLAGMASASLTREDVFMQLRLAEHKHLGEIERAYIETNGTISIYPYDKDHVRPGVPLIPLPELEHKFFFSADDRVPETKQYGCYHCGRIQHHNEDHIFGHCERCHQQKWLSFIAHPSHKSH</sequence>
<evidence type="ECO:0000313" key="10">
    <source>
        <dbReference type="Proteomes" id="UP000594468"/>
    </source>
</evidence>
<keyword evidence="6 7" id="KW-0472">Membrane</keyword>
<dbReference type="Proteomes" id="UP000594468">
    <property type="component" value="Chromosome"/>
</dbReference>
<dbReference type="EMBL" id="CP062983">
    <property type="protein sequence ID" value="QPC82773.1"/>
    <property type="molecule type" value="Genomic_DNA"/>
</dbReference>
<feature type="domain" description="YetF C-terminal" evidence="8">
    <location>
        <begin position="102"/>
        <end position="178"/>
    </location>
</feature>
<reference evidence="9 10" key="1">
    <citation type="submission" date="2020-02" db="EMBL/GenBank/DDBJ databases">
        <authorList>
            <person name="Zheng R.K."/>
            <person name="Sun C.M."/>
        </authorList>
    </citation>
    <scope>NUCLEOTIDE SEQUENCE [LARGE SCALE GENOMIC DNA]</scope>
    <source>
        <strain evidence="10">rifampicinis</strain>
    </source>
</reference>
<organism evidence="9 10">
    <name type="scientific">Phototrophicus methaneseepsis</name>
    <dbReference type="NCBI Taxonomy" id="2710758"/>
    <lineage>
        <taxon>Bacteria</taxon>
        <taxon>Bacillati</taxon>
        <taxon>Chloroflexota</taxon>
        <taxon>Candidatus Thermofontia</taxon>
        <taxon>Phototrophicales</taxon>
        <taxon>Phototrophicaceae</taxon>
        <taxon>Phototrophicus</taxon>
    </lineage>
</organism>
<evidence type="ECO:0000256" key="1">
    <source>
        <dbReference type="ARBA" id="ARBA00004651"/>
    </source>
</evidence>
<dbReference type="GO" id="GO:0005886">
    <property type="term" value="C:plasma membrane"/>
    <property type="evidence" value="ECO:0007669"/>
    <property type="project" value="UniProtKB-SubCell"/>
</dbReference>
<keyword evidence="5 7" id="KW-1133">Transmembrane helix</keyword>
<dbReference type="AlphaFoldDB" id="A0A7S8E9A7"/>
<evidence type="ECO:0000259" key="8">
    <source>
        <dbReference type="Pfam" id="PF04239"/>
    </source>
</evidence>
<feature type="transmembrane region" description="Helical" evidence="7">
    <location>
        <begin position="20"/>
        <end position="41"/>
    </location>
</feature>
<name>A0A7S8E9A7_9CHLR</name>
<accession>A0A7S8E9A7</accession>
<evidence type="ECO:0000313" key="9">
    <source>
        <dbReference type="EMBL" id="QPC82773.1"/>
    </source>
</evidence>
<evidence type="ECO:0000256" key="5">
    <source>
        <dbReference type="ARBA" id="ARBA00022989"/>
    </source>
</evidence>
<dbReference type="InterPro" id="IPR007353">
    <property type="entry name" value="DUF421"/>
</dbReference>
<feature type="transmembrane region" description="Helical" evidence="7">
    <location>
        <begin position="77"/>
        <end position="97"/>
    </location>
</feature>
<gene>
    <name evidence="9" type="ORF">G4Y79_24325</name>
</gene>
<proteinExistence type="inferred from homology"/>
<comment type="subcellular location">
    <subcellularLocation>
        <location evidence="1">Cell membrane</location>
        <topology evidence="1">Multi-pass membrane protein</topology>
    </subcellularLocation>
</comment>
<comment type="similarity">
    <text evidence="2">Belongs to the UPF0702 family.</text>
</comment>
<dbReference type="PANTHER" id="PTHR34582">
    <property type="entry name" value="UPF0702 TRANSMEMBRANE PROTEIN YCAP"/>
    <property type="match status" value="1"/>
</dbReference>
<dbReference type="KEGG" id="pmet:G4Y79_24325"/>
<evidence type="ECO:0000256" key="7">
    <source>
        <dbReference type="SAM" id="Phobius"/>
    </source>
</evidence>